<comment type="caution">
    <text evidence="13">The sequence shown here is derived from an EMBL/GenBank/DDBJ whole genome shotgun (WGS) entry which is preliminary data.</text>
</comment>
<feature type="transmembrane region" description="Helical" evidence="11">
    <location>
        <begin position="84"/>
        <end position="107"/>
    </location>
</feature>
<keyword evidence="6 11" id="KW-1133">Transmembrane helix</keyword>
<keyword evidence="3" id="KW-0813">Transport</keyword>
<dbReference type="AlphaFoldDB" id="A0A072NSD5"/>
<evidence type="ECO:0000256" key="3">
    <source>
        <dbReference type="ARBA" id="ARBA00022448"/>
    </source>
</evidence>
<keyword evidence="8" id="KW-0406">Ion transport</keyword>
<dbReference type="RefSeq" id="WP_035198830.1">
    <property type="nucleotide sequence ID" value="NZ_JJRY01000035.1"/>
</dbReference>
<accession>A0A072NSD5</accession>
<feature type="transmembrane region" description="Helical" evidence="11">
    <location>
        <begin position="285"/>
        <end position="307"/>
    </location>
</feature>
<name>A0A072NSD5_SCHAZ</name>
<keyword evidence="5 11" id="KW-0812">Transmembrane</keyword>
<evidence type="ECO:0000256" key="1">
    <source>
        <dbReference type="ARBA" id="ARBA00004141"/>
    </source>
</evidence>
<dbReference type="EMBL" id="JJRY01000035">
    <property type="protein sequence ID" value="KEF36105.1"/>
    <property type="molecule type" value="Genomic_DNA"/>
</dbReference>
<feature type="transmembrane region" description="Helical" evidence="11">
    <location>
        <begin position="259"/>
        <end position="279"/>
    </location>
</feature>
<dbReference type="GO" id="GO:0006814">
    <property type="term" value="P:sodium ion transport"/>
    <property type="evidence" value="ECO:0007669"/>
    <property type="project" value="UniProtKB-KW"/>
</dbReference>
<gene>
    <name evidence="13" type="ORF">M670_04702</name>
</gene>
<evidence type="ECO:0000313" key="14">
    <source>
        <dbReference type="Proteomes" id="UP000027936"/>
    </source>
</evidence>
<reference evidence="13 14" key="1">
    <citation type="submission" date="2014-04" db="EMBL/GenBank/DDBJ databases">
        <title>Draft genome sequence of Bacillus azotoformans MEV2011, a (co-) denitrifying strain unable to grow in the presence of oxygen.</title>
        <authorList>
            <person name="Nielsen M."/>
            <person name="Schreiber L."/>
            <person name="Finster K."/>
            <person name="Schramm A."/>
        </authorList>
    </citation>
    <scope>NUCLEOTIDE SEQUENCE [LARGE SCALE GENOMIC DNA]</scope>
    <source>
        <strain evidence="13 14">MEV2011</strain>
    </source>
</reference>
<keyword evidence="9 11" id="KW-0472">Membrane</keyword>
<feature type="transmembrane region" description="Helical" evidence="11">
    <location>
        <begin position="28"/>
        <end position="46"/>
    </location>
</feature>
<dbReference type="Pfam" id="PF00999">
    <property type="entry name" value="Na_H_Exchanger"/>
    <property type="match status" value="1"/>
</dbReference>
<evidence type="ECO:0000313" key="13">
    <source>
        <dbReference type="EMBL" id="KEF36105.1"/>
    </source>
</evidence>
<dbReference type="InterPro" id="IPR006153">
    <property type="entry name" value="Cation/H_exchanger_TM"/>
</dbReference>
<sequence length="391" mass="41775">MIIIQLAIILITAKIAGSISVKLGQPSVLGQLIAGILIGPAVFGFVEGNDFIDEMSTLGVIILMFIAGLETDIKEFKQNIKASTYVGFGGIILPLIAGYYSGVLLGLGFYESIFFGLVLTATSVSISVQSLREMGKLKTKEGMAILGAAVLDDIVVIVLLAVVMSFMGGDVSLSTVLLKKVVFFSIAILLMWKVIPWTIRLLSRMAVPQAPVGGALIICLLFAYFAEYNGVAEIIGAYFAGISIGTTDLGHKIMEKVEVVGYSLFVPIFFVSIGFSAQLNGVSEYLWLIIGLSIMAILSKMVGSGLGAKLAGYKWKSSLQVGAGMVSRGEVALILAALSIEHKIIESQMFTVLIIVVLVTTLVTPPLLKILYQDKKVIGEQQESSTVYSKV</sequence>
<dbReference type="InterPro" id="IPR038770">
    <property type="entry name" value="Na+/solute_symporter_sf"/>
</dbReference>
<dbReference type="GO" id="GO:1902600">
    <property type="term" value="P:proton transmembrane transport"/>
    <property type="evidence" value="ECO:0007669"/>
    <property type="project" value="InterPro"/>
</dbReference>
<evidence type="ECO:0000256" key="7">
    <source>
        <dbReference type="ARBA" id="ARBA00023053"/>
    </source>
</evidence>
<keyword evidence="4" id="KW-0050">Antiport</keyword>
<dbReference type="GO" id="GO:0016020">
    <property type="term" value="C:membrane"/>
    <property type="evidence" value="ECO:0007669"/>
    <property type="project" value="UniProtKB-SubCell"/>
</dbReference>
<dbReference type="PATRIC" id="fig|1348973.3.peg.4573"/>
<keyword evidence="10" id="KW-0739">Sodium transport</keyword>
<evidence type="ECO:0000256" key="6">
    <source>
        <dbReference type="ARBA" id="ARBA00022989"/>
    </source>
</evidence>
<feature type="transmembrane region" description="Helical" evidence="11">
    <location>
        <begin position="352"/>
        <end position="372"/>
    </location>
</feature>
<feature type="transmembrane region" description="Helical" evidence="11">
    <location>
        <begin position="181"/>
        <end position="199"/>
    </location>
</feature>
<dbReference type="Gene3D" id="1.20.1530.20">
    <property type="match status" value="1"/>
</dbReference>
<evidence type="ECO:0000256" key="10">
    <source>
        <dbReference type="ARBA" id="ARBA00023201"/>
    </source>
</evidence>
<keyword evidence="7" id="KW-0915">Sodium</keyword>
<dbReference type="PANTHER" id="PTHR43562">
    <property type="entry name" value="NAPA-TYPE SODIUM/HYDROGEN ANTIPORTER"/>
    <property type="match status" value="1"/>
</dbReference>
<dbReference type="GO" id="GO:0015297">
    <property type="term" value="F:antiporter activity"/>
    <property type="evidence" value="ECO:0007669"/>
    <property type="project" value="UniProtKB-KW"/>
</dbReference>
<feature type="domain" description="Cation/H+ exchanger transmembrane" evidence="12">
    <location>
        <begin position="11"/>
        <end position="369"/>
    </location>
</feature>
<organism evidence="13 14">
    <name type="scientific">Schinkia azotoformans MEV2011</name>
    <dbReference type="NCBI Taxonomy" id="1348973"/>
    <lineage>
        <taxon>Bacteria</taxon>
        <taxon>Bacillati</taxon>
        <taxon>Bacillota</taxon>
        <taxon>Bacilli</taxon>
        <taxon>Bacillales</taxon>
        <taxon>Bacillaceae</taxon>
        <taxon>Calidifontibacillus/Schinkia group</taxon>
        <taxon>Schinkia</taxon>
    </lineage>
</organism>
<evidence type="ECO:0000256" key="4">
    <source>
        <dbReference type="ARBA" id="ARBA00022449"/>
    </source>
</evidence>
<dbReference type="PANTHER" id="PTHR43562:SF3">
    <property type="entry name" value="SODIUM ION_PROTON EXCHANGER (EUROFUNG)"/>
    <property type="match status" value="1"/>
</dbReference>
<proteinExistence type="inferred from homology"/>
<dbReference type="OrthoDB" id="9793589at2"/>
<comment type="similarity">
    <text evidence="2">Belongs to the monovalent cation:proton antiporter 2 (CPA2) transporter (TC 2.A.37) family.</text>
</comment>
<dbReference type="Proteomes" id="UP000027936">
    <property type="component" value="Unassembled WGS sequence"/>
</dbReference>
<evidence type="ECO:0000256" key="2">
    <source>
        <dbReference type="ARBA" id="ARBA00005551"/>
    </source>
</evidence>
<protein>
    <submittedName>
        <fullName evidence="13">Sodium/proton-potassium antiporter GerN, CPA2 family</fullName>
    </submittedName>
</protein>
<feature type="transmembrane region" description="Helical" evidence="11">
    <location>
        <begin position="113"/>
        <end position="131"/>
    </location>
</feature>
<evidence type="ECO:0000256" key="8">
    <source>
        <dbReference type="ARBA" id="ARBA00023065"/>
    </source>
</evidence>
<evidence type="ECO:0000256" key="5">
    <source>
        <dbReference type="ARBA" id="ARBA00022692"/>
    </source>
</evidence>
<comment type="subcellular location">
    <subcellularLocation>
        <location evidence="1">Membrane</location>
        <topology evidence="1">Multi-pass membrane protein</topology>
    </subcellularLocation>
</comment>
<feature type="transmembrane region" description="Helical" evidence="11">
    <location>
        <begin position="143"/>
        <end position="169"/>
    </location>
</feature>
<evidence type="ECO:0000256" key="11">
    <source>
        <dbReference type="SAM" id="Phobius"/>
    </source>
</evidence>
<evidence type="ECO:0000256" key="9">
    <source>
        <dbReference type="ARBA" id="ARBA00023136"/>
    </source>
</evidence>
<evidence type="ECO:0000259" key="12">
    <source>
        <dbReference type="Pfam" id="PF00999"/>
    </source>
</evidence>